<dbReference type="InterPro" id="IPR008042">
    <property type="entry name" value="Retrotrans_Pao"/>
</dbReference>
<reference evidence="1" key="2">
    <citation type="submission" date="2020-05" db="UniProtKB">
        <authorList>
            <consortium name="EnsemblMetazoa"/>
        </authorList>
    </citation>
    <scope>IDENTIFICATION</scope>
    <source>
        <strain evidence="1">ACHKN1017</strain>
    </source>
</reference>
<dbReference type="AlphaFoldDB" id="A0A182K8L6"/>
<evidence type="ECO:0008006" key="3">
    <source>
        <dbReference type="Google" id="ProtNLM"/>
    </source>
</evidence>
<dbReference type="EnsemblMetazoa" id="ACHR007102-RA">
    <property type="protein sequence ID" value="ACHR007102-PA"/>
    <property type="gene ID" value="ACHR007102"/>
</dbReference>
<evidence type="ECO:0000313" key="2">
    <source>
        <dbReference type="Proteomes" id="UP000075881"/>
    </source>
</evidence>
<dbReference type="STRING" id="43041.A0A182K8L6"/>
<sequence>MVLYPYRDVWLNNAVTEYEMHGSADASNVAYGVCIYIRCLFTDGPAKLNLLTSKSKLAPLRDVSIPRKELCAALLLARLIDKVISAIDISSREIILWCDSMIVKKTLKPTRVLRTKSSCYYSREY</sequence>
<proteinExistence type="predicted"/>
<dbReference type="PANTHER" id="PTHR47331">
    <property type="entry name" value="PHD-TYPE DOMAIN-CONTAINING PROTEIN"/>
    <property type="match status" value="1"/>
</dbReference>
<reference evidence="2" key="1">
    <citation type="submission" date="2013-03" db="EMBL/GenBank/DDBJ databases">
        <title>The Genome Sequence of Anopheles christyi ACHKN1017.</title>
        <authorList>
            <consortium name="The Broad Institute Genomics Platform"/>
            <person name="Neafsey D.E."/>
            <person name="Besansky N."/>
            <person name="Walker B."/>
            <person name="Young S.K."/>
            <person name="Zeng Q."/>
            <person name="Gargeya S."/>
            <person name="Fitzgerald M."/>
            <person name="Haas B."/>
            <person name="Abouelleil A."/>
            <person name="Allen A.W."/>
            <person name="Alvarado L."/>
            <person name="Arachchi H.M."/>
            <person name="Berlin A.M."/>
            <person name="Chapman S.B."/>
            <person name="Gainer-Dewar J."/>
            <person name="Goldberg J."/>
            <person name="Griggs A."/>
            <person name="Gujja S."/>
            <person name="Hansen M."/>
            <person name="Howarth C."/>
            <person name="Imamovic A."/>
            <person name="Ireland A."/>
            <person name="Larimer J."/>
            <person name="McCowan C."/>
            <person name="Murphy C."/>
            <person name="Pearson M."/>
            <person name="Poon T.W."/>
            <person name="Priest M."/>
            <person name="Roberts A."/>
            <person name="Saif S."/>
            <person name="Shea T."/>
            <person name="Sisk P."/>
            <person name="Sykes S."/>
            <person name="Wortman J."/>
            <person name="Nusbaum C."/>
            <person name="Birren B."/>
        </authorList>
    </citation>
    <scope>NUCLEOTIDE SEQUENCE [LARGE SCALE GENOMIC DNA]</scope>
    <source>
        <strain evidence="2">ACHKN1017</strain>
    </source>
</reference>
<protein>
    <recommendedName>
        <fullName evidence="3">RNase H type-1 domain-containing protein</fullName>
    </recommendedName>
</protein>
<evidence type="ECO:0000313" key="1">
    <source>
        <dbReference type="EnsemblMetazoa" id="ACHR007102-PA"/>
    </source>
</evidence>
<dbReference type="Pfam" id="PF05380">
    <property type="entry name" value="Peptidase_A17"/>
    <property type="match status" value="1"/>
</dbReference>
<organism evidence="1 2">
    <name type="scientific">Anopheles christyi</name>
    <dbReference type="NCBI Taxonomy" id="43041"/>
    <lineage>
        <taxon>Eukaryota</taxon>
        <taxon>Metazoa</taxon>
        <taxon>Ecdysozoa</taxon>
        <taxon>Arthropoda</taxon>
        <taxon>Hexapoda</taxon>
        <taxon>Insecta</taxon>
        <taxon>Pterygota</taxon>
        <taxon>Neoptera</taxon>
        <taxon>Endopterygota</taxon>
        <taxon>Diptera</taxon>
        <taxon>Nematocera</taxon>
        <taxon>Culicoidea</taxon>
        <taxon>Culicidae</taxon>
        <taxon>Anophelinae</taxon>
        <taxon>Anopheles</taxon>
    </lineage>
</organism>
<dbReference type="VEuPathDB" id="VectorBase:ACHR007102"/>
<accession>A0A182K8L6</accession>
<keyword evidence="2" id="KW-1185">Reference proteome</keyword>
<name>A0A182K8L6_9DIPT</name>
<dbReference type="Proteomes" id="UP000075881">
    <property type="component" value="Unassembled WGS sequence"/>
</dbReference>
<dbReference type="PANTHER" id="PTHR47331:SF1">
    <property type="entry name" value="GAG-LIKE PROTEIN"/>
    <property type="match status" value="1"/>
</dbReference>